<dbReference type="SUPFAM" id="SSF53254">
    <property type="entry name" value="Phosphoglycerate mutase-like"/>
    <property type="match status" value="1"/>
</dbReference>
<dbReference type="InterPro" id="IPR029033">
    <property type="entry name" value="His_PPase_superfam"/>
</dbReference>
<protein>
    <submittedName>
        <fullName evidence="1">Probable phosphoglycerate mutase</fullName>
    </submittedName>
</protein>
<dbReference type="EMBL" id="FNNI01000009">
    <property type="protein sequence ID" value="SDY01780.1"/>
    <property type="molecule type" value="Genomic_DNA"/>
</dbReference>
<proteinExistence type="predicted"/>
<evidence type="ECO:0000313" key="1">
    <source>
        <dbReference type="EMBL" id="SDY01780.1"/>
    </source>
</evidence>
<evidence type="ECO:0000313" key="2">
    <source>
        <dbReference type="Proteomes" id="UP000198500"/>
    </source>
</evidence>
<dbReference type="PANTHER" id="PTHR47821">
    <property type="entry name" value="PHOSPHOGLYCERATE MUTASE FAMILY PROTEIN"/>
    <property type="match status" value="1"/>
</dbReference>
<dbReference type="PIRSF" id="PIRSF000709">
    <property type="entry name" value="6PFK_2-Ptase"/>
    <property type="match status" value="1"/>
</dbReference>
<dbReference type="InterPro" id="IPR013078">
    <property type="entry name" value="His_Pase_superF_clade-1"/>
</dbReference>
<name>A0A1H3GFD4_9GAMM</name>
<accession>A0A1H3GFD4</accession>
<dbReference type="Gene3D" id="3.40.50.1240">
    <property type="entry name" value="Phosphoglycerate mutase-like"/>
    <property type="match status" value="1"/>
</dbReference>
<reference evidence="1 2" key="1">
    <citation type="submission" date="2016-10" db="EMBL/GenBank/DDBJ databases">
        <authorList>
            <person name="de Groot N.N."/>
        </authorList>
    </citation>
    <scope>NUCLEOTIDE SEQUENCE [LARGE SCALE GENOMIC DNA]</scope>
    <source>
        <strain evidence="1 2">DSM 19219</strain>
    </source>
</reference>
<dbReference type="CDD" id="cd07067">
    <property type="entry name" value="HP_PGM_like"/>
    <property type="match status" value="1"/>
</dbReference>
<dbReference type="STRING" id="574349.SAMN05443545_10991"/>
<dbReference type="AlphaFoldDB" id="A0A1H3GFD4"/>
<dbReference type="SMART" id="SM00855">
    <property type="entry name" value="PGAM"/>
    <property type="match status" value="1"/>
</dbReference>
<organism evidence="1 2">
    <name type="scientific">Aidingimonas halophila</name>
    <dbReference type="NCBI Taxonomy" id="574349"/>
    <lineage>
        <taxon>Bacteria</taxon>
        <taxon>Pseudomonadati</taxon>
        <taxon>Pseudomonadota</taxon>
        <taxon>Gammaproteobacteria</taxon>
        <taxon>Oceanospirillales</taxon>
        <taxon>Halomonadaceae</taxon>
        <taxon>Aidingimonas</taxon>
    </lineage>
</organism>
<gene>
    <name evidence="1" type="ORF">SAMN05443545_10991</name>
</gene>
<dbReference type="PANTHER" id="PTHR47821:SF2">
    <property type="entry name" value="PHOSPHOGLYCERATE MUTASE FAMILY PROTEIN"/>
    <property type="match status" value="1"/>
</dbReference>
<sequence length="202" mass="22895">MNAEAPFHQQITSAQPLRNRYLLMRHGHSQANADHLIVSDPEEGRISSGLSSLGVTQLDDLMATWSWPLPERILHSDFLRTAQTASSLAHHFALPVAADSRLRERHFGELEGAPDHFYESVWAYDQQDPLHQEFGVESLISVANRMMAVIDDLERKHDDAVLMVVSHGDPLHILLTYLEHRPLGEHRRRRTLEPASVTLLHG</sequence>
<dbReference type="Proteomes" id="UP000198500">
    <property type="component" value="Unassembled WGS sequence"/>
</dbReference>
<keyword evidence="2" id="KW-1185">Reference proteome</keyword>
<dbReference type="RefSeq" id="WP_229806488.1">
    <property type="nucleotide sequence ID" value="NZ_BMXH01000007.1"/>
</dbReference>
<dbReference type="Pfam" id="PF00300">
    <property type="entry name" value="His_Phos_1"/>
    <property type="match status" value="1"/>
</dbReference>